<feature type="non-terminal residue" evidence="2">
    <location>
        <position position="63"/>
    </location>
</feature>
<sequence length="63" mass="6716">MHVDANSHGDGTTPVVIKRRPRDMPLNPALHQGGAAIETGQIRCTMLTLISTTTSTSIHLTHG</sequence>
<dbReference type="EMBL" id="JACVVK020000088">
    <property type="protein sequence ID" value="KAK7493903.1"/>
    <property type="molecule type" value="Genomic_DNA"/>
</dbReference>
<organism evidence="2 3">
    <name type="scientific">Batillaria attramentaria</name>
    <dbReference type="NCBI Taxonomy" id="370345"/>
    <lineage>
        <taxon>Eukaryota</taxon>
        <taxon>Metazoa</taxon>
        <taxon>Spiralia</taxon>
        <taxon>Lophotrochozoa</taxon>
        <taxon>Mollusca</taxon>
        <taxon>Gastropoda</taxon>
        <taxon>Caenogastropoda</taxon>
        <taxon>Sorbeoconcha</taxon>
        <taxon>Cerithioidea</taxon>
        <taxon>Batillariidae</taxon>
        <taxon>Batillaria</taxon>
    </lineage>
</organism>
<keyword evidence="3" id="KW-1185">Reference proteome</keyword>
<evidence type="ECO:0000313" key="3">
    <source>
        <dbReference type="Proteomes" id="UP001519460"/>
    </source>
</evidence>
<evidence type="ECO:0000256" key="1">
    <source>
        <dbReference type="SAM" id="MobiDB-lite"/>
    </source>
</evidence>
<accession>A0ABD0L3N4</accession>
<gene>
    <name evidence="2" type="ORF">BaRGS_00014785</name>
</gene>
<reference evidence="2 3" key="1">
    <citation type="journal article" date="2023" name="Sci. Data">
        <title>Genome assembly of the Korean intertidal mud-creeper Batillaria attramentaria.</title>
        <authorList>
            <person name="Patra A.K."/>
            <person name="Ho P.T."/>
            <person name="Jun S."/>
            <person name="Lee S.J."/>
            <person name="Kim Y."/>
            <person name="Won Y.J."/>
        </authorList>
    </citation>
    <scope>NUCLEOTIDE SEQUENCE [LARGE SCALE GENOMIC DNA]</scope>
    <source>
        <strain evidence="2">Wonlab-2016</strain>
    </source>
</reference>
<protein>
    <submittedName>
        <fullName evidence="2">Uncharacterized protein</fullName>
    </submittedName>
</protein>
<proteinExistence type="predicted"/>
<feature type="region of interest" description="Disordered" evidence="1">
    <location>
        <begin position="1"/>
        <end position="29"/>
    </location>
</feature>
<comment type="caution">
    <text evidence="2">The sequence shown here is derived from an EMBL/GenBank/DDBJ whole genome shotgun (WGS) entry which is preliminary data.</text>
</comment>
<name>A0ABD0L3N4_9CAEN</name>
<dbReference type="Proteomes" id="UP001519460">
    <property type="component" value="Unassembled WGS sequence"/>
</dbReference>
<evidence type="ECO:0000313" key="2">
    <source>
        <dbReference type="EMBL" id="KAK7493903.1"/>
    </source>
</evidence>
<dbReference type="AlphaFoldDB" id="A0ABD0L3N4"/>